<feature type="chain" id="PRO_5009867415" description="Lipoprotein" evidence="1">
    <location>
        <begin position="21"/>
        <end position="212"/>
    </location>
</feature>
<gene>
    <name evidence="2" type="ORF">BRX40_20205</name>
</gene>
<evidence type="ECO:0000256" key="1">
    <source>
        <dbReference type="SAM" id="SignalP"/>
    </source>
</evidence>
<accession>A0A1L6JEU1</accession>
<proteinExistence type="predicted"/>
<name>A0A1L6JEU1_9SPHN</name>
<dbReference type="Proteomes" id="UP000185161">
    <property type="component" value="Chromosome"/>
</dbReference>
<dbReference type="RefSeq" id="WP_066573736.1">
    <property type="nucleotide sequence ID" value="NZ_QLJD01000004.1"/>
</dbReference>
<dbReference type="EMBL" id="CP018820">
    <property type="protein sequence ID" value="APR54433.1"/>
    <property type="molecule type" value="Genomic_DNA"/>
</dbReference>
<sequence>MRIRKLALVATTMLALAGCAKTGDIAEGGITQVRSACPRVGVAAHTGDVTLFNSPTSRDANAIDVTAVMTNVTSVCDDAAENIQTTISFEVLGSRRFGSEARQVTLPYYVAVVQGGSSVVSKRLGQVTLNFAEGQSRASATATGYAIVSRSAATLPEDIRKQILAKRKAGDETAAVDPLARPEVRQAVLRATFEALVGFQLTDEQLKYNATR</sequence>
<evidence type="ECO:0000313" key="3">
    <source>
        <dbReference type="Proteomes" id="UP000185161"/>
    </source>
</evidence>
<keyword evidence="1" id="KW-0732">Signal</keyword>
<organism evidence="2 3">
    <name type="scientific">Sphingomonas koreensis</name>
    <dbReference type="NCBI Taxonomy" id="93064"/>
    <lineage>
        <taxon>Bacteria</taxon>
        <taxon>Pseudomonadati</taxon>
        <taxon>Pseudomonadota</taxon>
        <taxon>Alphaproteobacteria</taxon>
        <taxon>Sphingomonadales</taxon>
        <taxon>Sphingomonadaceae</taxon>
        <taxon>Sphingomonas</taxon>
    </lineage>
</organism>
<keyword evidence="3" id="KW-1185">Reference proteome</keyword>
<dbReference type="AlphaFoldDB" id="A0A1L6JEU1"/>
<reference evidence="3" key="1">
    <citation type="submission" date="2016-12" db="EMBL/GenBank/DDBJ databases">
        <title>Whole genome sequencing of Sphingomonas sp. ABOJV.</title>
        <authorList>
            <person name="Conlan S."/>
            <person name="Thomas P.J."/>
            <person name="Mullikin J."/>
            <person name="Palmore T.N."/>
            <person name="Frank K.M."/>
            <person name="Segre J.A."/>
        </authorList>
    </citation>
    <scope>NUCLEOTIDE SEQUENCE [LARGE SCALE GENOMIC DNA]</scope>
    <source>
        <strain evidence="3">ABOJV</strain>
    </source>
</reference>
<evidence type="ECO:0008006" key="4">
    <source>
        <dbReference type="Google" id="ProtNLM"/>
    </source>
</evidence>
<dbReference type="KEGG" id="skr:BRX40_20205"/>
<dbReference type="STRING" id="93064.BRX40_20205"/>
<dbReference type="PROSITE" id="PS51257">
    <property type="entry name" value="PROKAR_LIPOPROTEIN"/>
    <property type="match status" value="1"/>
</dbReference>
<feature type="signal peptide" evidence="1">
    <location>
        <begin position="1"/>
        <end position="20"/>
    </location>
</feature>
<evidence type="ECO:0000313" key="2">
    <source>
        <dbReference type="EMBL" id="APR54433.1"/>
    </source>
</evidence>
<protein>
    <recommendedName>
        <fullName evidence="4">Lipoprotein</fullName>
    </recommendedName>
</protein>